<dbReference type="EMBL" id="CACVKT020010266">
    <property type="protein sequence ID" value="CAC5425677.1"/>
    <property type="molecule type" value="Genomic_DNA"/>
</dbReference>
<accession>A0A6J8EYW1</accession>
<evidence type="ECO:0000313" key="1">
    <source>
        <dbReference type="EMBL" id="CAC5425677.1"/>
    </source>
</evidence>
<dbReference type="Proteomes" id="UP000507470">
    <property type="component" value="Unassembled WGS sequence"/>
</dbReference>
<evidence type="ECO:0000313" key="2">
    <source>
        <dbReference type="Proteomes" id="UP000507470"/>
    </source>
</evidence>
<dbReference type="AlphaFoldDB" id="A0A6J8EYW1"/>
<keyword evidence="2" id="KW-1185">Reference proteome</keyword>
<dbReference type="OrthoDB" id="421668at2759"/>
<name>A0A6J8EYW1_MYTCO</name>
<proteinExistence type="predicted"/>
<gene>
    <name evidence="1" type="ORF">MCOR_57470</name>
</gene>
<organism evidence="1 2">
    <name type="scientific">Mytilus coruscus</name>
    <name type="common">Sea mussel</name>
    <dbReference type="NCBI Taxonomy" id="42192"/>
    <lineage>
        <taxon>Eukaryota</taxon>
        <taxon>Metazoa</taxon>
        <taxon>Spiralia</taxon>
        <taxon>Lophotrochozoa</taxon>
        <taxon>Mollusca</taxon>
        <taxon>Bivalvia</taxon>
        <taxon>Autobranchia</taxon>
        <taxon>Pteriomorphia</taxon>
        <taxon>Mytilida</taxon>
        <taxon>Mytiloidea</taxon>
        <taxon>Mytilidae</taxon>
        <taxon>Mytilinae</taxon>
        <taxon>Mytilus</taxon>
    </lineage>
</organism>
<sequence>MLRVSEIAINSRTDECRHALNYEDVTFSKGNVRTELHVKMCSSKTVQKHNSVTLIIQRHADLNICPIQFWKNNGTELEYEESLRRKKLFLLKLKQAADVGKKLSFDGSRLIYENQRSREASEIINGETLTLRGFTHTYDEITKIYFNDIISNEYTVVAAQCIESLCFDHSHGIHIFVEVELATDFQTYDDHATLLRSNMHKKHGVVVPEIIFMEENTLSTYNYKNCSLSAVHKFHIRDDYFSKKLGDKVLYVSRELEESYTDIFNPDTIDCNDLIY</sequence>
<protein>
    <submittedName>
        <fullName evidence="1">Uncharacterized protein</fullName>
    </submittedName>
</protein>
<reference evidence="1 2" key="1">
    <citation type="submission" date="2020-06" db="EMBL/GenBank/DDBJ databases">
        <authorList>
            <person name="Li R."/>
            <person name="Bekaert M."/>
        </authorList>
    </citation>
    <scope>NUCLEOTIDE SEQUENCE [LARGE SCALE GENOMIC DNA]</scope>
    <source>
        <strain evidence="2">wild</strain>
    </source>
</reference>